<comment type="caution">
    <text evidence="1">The sequence shown here is derived from an EMBL/GenBank/DDBJ whole genome shotgun (WGS) entry which is preliminary data.</text>
</comment>
<evidence type="ECO:0008006" key="3">
    <source>
        <dbReference type="Google" id="ProtNLM"/>
    </source>
</evidence>
<evidence type="ECO:0000313" key="1">
    <source>
        <dbReference type="EMBL" id="KUL21174.1"/>
    </source>
</evidence>
<name>A0A117MJU7_9ACTN</name>
<organism evidence="1 2">
    <name type="scientific">Streptomyces regalis</name>
    <dbReference type="NCBI Taxonomy" id="68262"/>
    <lineage>
        <taxon>Bacteria</taxon>
        <taxon>Bacillati</taxon>
        <taxon>Actinomycetota</taxon>
        <taxon>Actinomycetes</taxon>
        <taxon>Kitasatosporales</taxon>
        <taxon>Streptomycetaceae</taxon>
        <taxon>Streptomyces</taxon>
    </lineage>
</organism>
<dbReference type="EMBL" id="LLZG01000411">
    <property type="protein sequence ID" value="KUL21174.1"/>
    <property type="molecule type" value="Genomic_DNA"/>
</dbReference>
<gene>
    <name evidence="1" type="ORF">ADL12_45985</name>
</gene>
<dbReference type="Gene3D" id="3.90.1150.170">
    <property type="match status" value="1"/>
</dbReference>
<accession>A0A117MJU7</accession>
<proteinExistence type="predicted"/>
<keyword evidence="2" id="KW-1185">Reference proteome</keyword>
<dbReference type="SUPFAM" id="SSF53383">
    <property type="entry name" value="PLP-dependent transferases"/>
    <property type="match status" value="1"/>
</dbReference>
<reference evidence="2" key="1">
    <citation type="submission" date="2015-10" db="EMBL/GenBank/DDBJ databases">
        <authorList>
            <person name="Ju K.-S."/>
            <person name="Doroghazi J.R."/>
            <person name="Metcalf W.W."/>
        </authorList>
    </citation>
    <scope>NUCLEOTIDE SEQUENCE [LARGE SCALE GENOMIC DNA]</scope>
    <source>
        <strain evidence="2">NRRL 3151</strain>
    </source>
</reference>
<dbReference type="RefSeq" id="WP_062714779.1">
    <property type="nucleotide sequence ID" value="NZ_LLZG01000411.1"/>
</dbReference>
<dbReference type="InterPro" id="IPR015424">
    <property type="entry name" value="PyrdxlP-dep_Trfase"/>
</dbReference>
<evidence type="ECO:0000313" key="2">
    <source>
        <dbReference type="Proteomes" id="UP000053923"/>
    </source>
</evidence>
<protein>
    <recommendedName>
        <fullName evidence="3">Pyridoxal-dependent decarboxylase</fullName>
    </recommendedName>
</protein>
<dbReference type="Proteomes" id="UP000053923">
    <property type="component" value="Unassembled WGS sequence"/>
</dbReference>
<sequence>MHRVRADDLSRLPELLQSARDLAAREPAGLAERPVVRLDDAPEREDLPAEGVGAGGALERFAERWAPGFSGSAGPRYLGFVTGGTTPAALAGDWLTSTYDQNVINAVRASSAVR</sequence>
<dbReference type="AlphaFoldDB" id="A0A117MJU7"/>